<dbReference type="Pfam" id="PF20263">
    <property type="entry name" value="LYRM2-like"/>
    <property type="match status" value="1"/>
</dbReference>
<dbReference type="Proteomes" id="UP000772434">
    <property type="component" value="Unassembled WGS sequence"/>
</dbReference>
<accession>A0A9P5UEC6</accession>
<dbReference type="AlphaFoldDB" id="A0A9P5UEC6"/>
<proteinExistence type="predicted"/>
<evidence type="ECO:0000259" key="2">
    <source>
        <dbReference type="Pfam" id="PF20263"/>
    </source>
</evidence>
<dbReference type="EMBL" id="JADNRY010000007">
    <property type="protein sequence ID" value="KAF9076099.1"/>
    <property type="molecule type" value="Genomic_DNA"/>
</dbReference>
<keyword evidence="4" id="KW-1185">Reference proteome</keyword>
<evidence type="ECO:0000313" key="4">
    <source>
        <dbReference type="Proteomes" id="UP000772434"/>
    </source>
</evidence>
<evidence type="ECO:0000313" key="3">
    <source>
        <dbReference type="EMBL" id="KAF9076099.1"/>
    </source>
</evidence>
<evidence type="ECO:0000256" key="1">
    <source>
        <dbReference type="SAM" id="MobiDB-lite"/>
    </source>
</evidence>
<feature type="region of interest" description="Disordered" evidence="1">
    <location>
        <begin position="232"/>
        <end position="261"/>
    </location>
</feature>
<organism evidence="3 4">
    <name type="scientific">Rhodocollybia butyracea</name>
    <dbReference type="NCBI Taxonomy" id="206335"/>
    <lineage>
        <taxon>Eukaryota</taxon>
        <taxon>Fungi</taxon>
        <taxon>Dikarya</taxon>
        <taxon>Basidiomycota</taxon>
        <taxon>Agaricomycotina</taxon>
        <taxon>Agaricomycetes</taxon>
        <taxon>Agaricomycetidae</taxon>
        <taxon>Agaricales</taxon>
        <taxon>Marasmiineae</taxon>
        <taxon>Omphalotaceae</taxon>
        <taxon>Rhodocollybia</taxon>
    </lineage>
</organism>
<comment type="caution">
    <text evidence="3">The sequence shown here is derived from an EMBL/GenBank/DDBJ whole genome shotgun (WGS) entry which is preliminary data.</text>
</comment>
<gene>
    <name evidence="3" type="ORF">BDP27DRAFT_1210775</name>
</gene>
<name>A0A9P5UEC6_9AGAR</name>
<dbReference type="InterPro" id="IPR046896">
    <property type="entry name" value="Cup1-like_N"/>
</dbReference>
<feature type="domain" description="LYR motif-containing protein Cup1-like N-terminal" evidence="2">
    <location>
        <begin position="8"/>
        <end position="93"/>
    </location>
</feature>
<sequence length="348" mass="39988">MQSLTSFYRQYLRQVRRLPHHYLRIFFQIKASDDFRAIRRTPPHKPALRTSKIRRVSRDLRKIEQALGGRHDAFTHILNLAYGRKGKLKWELMEPFTAQPDSPPDPIIPAVPTSHPPVYSPELAALLTASASRISSKSLEPHQLEFPPILSPRANPNSEEAQLLGPLSKRLELNTRWRYFTREWKKVLPPLEVTLRKEDGSISTPADVSSSGSKNIGFQGQRILNSIENIVGPSTLPAPMPRRERPLSEDQLPSDRPTRHPSRWLRRRYQDLLGRIPVLLMIPSAHKLQKPVLHIKLSLNSLSLVGRSSAYRRPHLDPVNLAWLERADVLDQNKRKKVILRSPLYRLS</sequence>
<reference evidence="3" key="1">
    <citation type="submission" date="2020-11" db="EMBL/GenBank/DDBJ databases">
        <authorList>
            <consortium name="DOE Joint Genome Institute"/>
            <person name="Ahrendt S."/>
            <person name="Riley R."/>
            <person name="Andreopoulos W."/>
            <person name="Labutti K."/>
            <person name="Pangilinan J."/>
            <person name="Ruiz-Duenas F.J."/>
            <person name="Barrasa J.M."/>
            <person name="Sanchez-Garcia M."/>
            <person name="Camarero S."/>
            <person name="Miyauchi S."/>
            <person name="Serrano A."/>
            <person name="Linde D."/>
            <person name="Babiker R."/>
            <person name="Drula E."/>
            <person name="Ayuso-Fernandez I."/>
            <person name="Pacheco R."/>
            <person name="Padilla G."/>
            <person name="Ferreira P."/>
            <person name="Barriuso J."/>
            <person name="Kellner H."/>
            <person name="Castanera R."/>
            <person name="Alfaro M."/>
            <person name="Ramirez L."/>
            <person name="Pisabarro A.G."/>
            <person name="Kuo A."/>
            <person name="Tritt A."/>
            <person name="Lipzen A."/>
            <person name="He G."/>
            <person name="Yan M."/>
            <person name="Ng V."/>
            <person name="Cullen D."/>
            <person name="Martin F."/>
            <person name="Rosso M.-N."/>
            <person name="Henrissat B."/>
            <person name="Hibbett D."/>
            <person name="Martinez A.T."/>
            <person name="Grigoriev I.V."/>
        </authorList>
    </citation>
    <scope>NUCLEOTIDE SEQUENCE</scope>
    <source>
        <strain evidence="3">AH 40177</strain>
    </source>
</reference>
<protein>
    <recommendedName>
        <fullName evidence="2">LYR motif-containing protein Cup1-like N-terminal domain-containing protein</fullName>
    </recommendedName>
</protein>
<dbReference type="OrthoDB" id="198652at2759"/>